<keyword evidence="1" id="KW-0436">Ligase</keyword>
<dbReference type="Gene3D" id="3.40.50.620">
    <property type="entry name" value="HUPs"/>
    <property type="match status" value="1"/>
</dbReference>
<name>A0A427BBY7_ENSVE</name>
<dbReference type="GO" id="GO:0005524">
    <property type="term" value="F:ATP binding"/>
    <property type="evidence" value="ECO:0007669"/>
    <property type="project" value="UniProtKB-KW"/>
</dbReference>
<dbReference type="GO" id="GO:0016879">
    <property type="term" value="F:ligase activity, forming carbon-nitrogen bonds"/>
    <property type="evidence" value="ECO:0007669"/>
    <property type="project" value="InterPro"/>
</dbReference>
<sequence>MPVIGRIPHFQQTPLVLMGSDSRKVDPNRSLCTDPHFGPDDLTGISLYWFRCYICLKFGIGRLGEAHPSLSRLALGSSYRHDSLPLVGRVTLSRTLVSFSAMLQKMLFVLRPSPCIPLRRFLCKCSAPDMSRYREAFARRMAMAGIKPHHRIALGVSGGPDSMALCVLTAGWKLDGSVARNESSGFIDGILGIVVDHRLRAESTEEAILVRDRVTNMGNLWLPFYFLQSVFLFSSICGR</sequence>
<evidence type="ECO:0000256" key="3">
    <source>
        <dbReference type="ARBA" id="ARBA00022741"/>
    </source>
</evidence>
<evidence type="ECO:0000256" key="1">
    <source>
        <dbReference type="ARBA" id="ARBA00022598"/>
    </source>
</evidence>
<dbReference type="InterPro" id="IPR011063">
    <property type="entry name" value="TilS/TtcA_N"/>
</dbReference>
<dbReference type="PANTHER" id="PTHR43033:SF5">
    <property type="entry name" value="TRNA(ILE)-LYSIDINE SYNTHETASE"/>
    <property type="match status" value="1"/>
</dbReference>
<keyword evidence="3" id="KW-0547">Nucleotide-binding</keyword>
<dbReference type="Pfam" id="PF01171">
    <property type="entry name" value="ATP_bind_3"/>
    <property type="match status" value="1"/>
</dbReference>
<accession>A0A427BBY7</accession>
<dbReference type="PANTHER" id="PTHR43033">
    <property type="entry name" value="TRNA(ILE)-LYSIDINE SYNTHASE-RELATED"/>
    <property type="match status" value="1"/>
</dbReference>
<feature type="domain" description="tRNA(Ile)-lysidine/2-thiocytidine synthase N-terminal" evidence="5">
    <location>
        <begin position="152"/>
        <end position="217"/>
    </location>
</feature>
<reference evidence="6 7" key="1">
    <citation type="journal article" date="2014" name="Agronomy (Basel)">
        <title>A Draft Genome Sequence for Ensete ventricosum, the Drought-Tolerant Tree Against Hunger.</title>
        <authorList>
            <person name="Harrison J."/>
            <person name="Moore K.A."/>
            <person name="Paszkiewicz K."/>
            <person name="Jones T."/>
            <person name="Grant M."/>
            <person name="Ambacheew D."/>
            <person name="Muzemil S."/>
            <person name="Studholme D.J."/>
        </authorList>
    </citation>
    <scope>NUCLEOTIDE SEQUENCE [LARGE SCALE GENOMIC DNA]</scope>
</reference>
<dbReference type="EMBL" id="AMZH03000024">
    <property type="protein sequence ID" value="RRT86021.1"/>
    <property type="molecule type" value="Genomic_DNA"/>
</dbReference>
<organism evidence="6 7">
    <name type="scientific">Ensete ventricosum</name>
    <name type="common">Abyssinian banana</name>
    <name type="synonym">Musa ensete</name>
    <dbReference type="NCBI Taxonomy" id="4639"/>
    <lineage>
        <taxon>Eukaryota</taxon>
        <taxon>Viridiplantae</taxon>
        <taxon>Streptophyta</taxon>
        <taxon>Embryophyta</taxon>
        <taxon>Tracheophyta</taxon>
        <taxon>Spermatophyta</taxon>
        <taxon>Magnoliopsida</taxon>
        <taxon>Liliopsida</taxon>
        <taxon>Zingiberales</taxon>
        <taxon>Musaceae</taxon>
        <taxon>Ensete</taxon>
    </lineage>
</organism>
<keyword evidence="4" id="KW-0067">ATP-binding</keyword>
<gene>
    <name evidence="6" type="ORF">B296_00002029</name>
</gene>
<evidence type="ECO:0000256" key="2">
    <source>
        <dbReference type="ARBA" id="ARBA00022694"/>
    </source>
</evidence>
<dbReference type="InterPro" id="IPR014729">
    <property type="entry name" value="Rossmann-like_a/b/a_fold"/>
</dbReference>
<dbReference type="Proteomes" id="UP000287651">
    <property type="component" value="Unassembled WGS sequence"/>
</dbReference>
<dbReference type="AlphaFoldDB" id="A0A427BBY7"/>
<dbReference type="GO" id="GO:0008033">
    <property type="term" value="P:tRNA processing"/>
    <property type="evidence" value="ECO:0007669"/>
    <property type="project" value="UniProtKB-KW"/>
</dbReference>
<dbReference type="InterPro" id="IPR012094">
    <property type="entry name" value="tRNA_Ile_lys_synt"/>
</dbReference>
<proteinExistence type="predicted"/>
<dbReference type="SUPFAM" id="SSF52402">
    <property type="entry name" value="Adenine nucleotide alpha hydrolases-like"/>
    <property type="match status" value="1"/>
</dbReference>
<protein>
    <recommendedName>
        <fullName evidence="5">tRNA(Ile)-lysidine/2-thiocytidine synthase N-terminal domain-containing protein</fullName>
    </recommendedName>
</protein>
<evidence type="ECO:0000256" key="4">
    <source>
        <dbReference type="ARBA" id="ARBA00022840"/>
    </source>
</evidence>
<evidence type="ECO:0000313" key="7">
    <source>
        <dbReference type="Proteomes" id="UP000287651"/>
    </source>
</evidence>
<keyword evidence="2" id="KW-0819">tRNA processing</keyword>
<evidence type="ECO:0000259" key="5">
    <source>
        <dbReference type="Pfam" id="PF01171"/>
    </source>
</evidence>
<comment type="caution">
    <text evidence="6">The sequence shown here is derived from an EMBL/GenBank/DDBJ whole genome shotgun (WGS) entry which is preliminary data.</text>
</comment>
<evidence type="ECO:0000313" key="6">
    <source>
        <dbReference type="EMBL" id="RRT86021.1"/>
    </source>
</evidence>